<dbReference type="RefSeq" id="WP_166322044.1">
    <property type="nucleotide sequence ID" value="NZ_CP049916.1"/>
</dbReference>
<keyword evidence="1" id="KW-1133">Transmembrane helix</keyword>
<reference evidence="2 3" key="1">
    <citation type="submission" date="2020-03" db="EMBL/GenBank/DDBJ databases">
        <authorList>
            <person name="Zhu W."/>
        </authorList>
    </citation>
    <scope>NUCLEOTIDE SEQUENCE [LARGE SCALE GENOMIC DNA]</scope>
    <source>
        <strain evidence="2 3">185</strain>
    </source>
</reference>
<keyword evidence="1" id="KW-0812">Transmembrane</keyword>
<keyword evidence="1" id="KW-0472">Membrane</keyword>
<accession>A0A6G8S0Y7</accession>
<dbReference type="KEGG" id="alj:G8D99_01705"/>
<protein>
    <submittedName>
        <fullName evidence="2">Uncharacterized protein</fullName>
    </submittedName>
</protein>
<feature type="transmembrane region" description="Helical" evidence="1">
    <location>
        <begin position="22"/>
        <end position="42"/>
    </location>
</feature>
<feature type="transmembrane region" description="Helical" evidence="1">
    <location>
        <begin position="54"/>
        <end position="80"/>
    </location>
</feature>
<evidence type="ECO:0000313" key="2">
    <source>
        <dbReference type="EMBL" id="QIO07866.1"/>
    </source>
</evidence>
<name>A0A6G8S0Y7_9GAMM</name>
<proteinExistence type="predicted"/>
<evidence type="ECO:0000313" key="3">
    <source>
        <dbReference type="Proteomes" id="UP000501939"/>
    </source>
</evidence>
<dbReference type="EMBL" id="CP049916">
    <property type="protein sequence ID" value="QIO07866.1"/>
    <property type="molecule type" value="Genomic_DNA"/>
</dbReference>
<gene>
    <name evidence="2" type="ORF">G8D99_01705</name>
</gene>
<sequence>MSNLENQTPIQDTSRLGIVSNYVAKFSFACITVAGFFMLYLAQKPCKYDHICELPPFGIFLLMMSLVIAVLSLFGLLIAYIAPKEDTSERMLKRQQGLQWNGLLLGLSLAYVLFFIMAS</sequence>
<feature type="transmembrane region" description="Helical" evidence="1">
    <location>
        <begin position="100"/>
        <end position="118"/>
    </location>
</feature>
<organism evidence="2 3">
    <name type="scientific">Acinetobacter lanii</name>
    <dbReference type="NCBI Taxonomy" id="2715163"/>
    <lineage>
        <taxon>Bacteria</taxon>
        <taxon>Pseudomonadati</taxon>
        <taxon>Pseudomonadota</taxon>
        <taxon>Gammaproteobacteria</taxon>
        <taxon>Moraxellales</taxon>
        <taxon>Moraxellaceae</taxon>
        <taxon>Acinetobacter</taxon>
    </lineage>
</organism>
<evidence type="ECO:0000256" key="1">
    <source>
        <dbReference type="SAM" id="Phobius"/>
    </source>
</evidence>
<keyword evidence="3" id="KW-1185">Reference proteome</keyword>
<dbReference type="Proteomes" id="UP000501939">
    <property type="component" value="Chromosome"/>
</dbReference>
<dbReference type="AlphaFoldDB" id="A0A6G8S0Y7"/>